<dbReference type="EMBL" id="VSRR010013072">
    <property type="protein sequence ID" value="MPC55317.1"/>
    <property type="molecule type" value="Genomic_DNA"/>
</dbReference>
<comment type="caution">
    <text evidence="2">The sequence shown here is derived from an EMBL/GenBank/DDBJ whole genome shotgun (WGS) entry which is preliminary data.</text>
</comment>
<organism evidence="2 3">
    <name type="scientific">Portunus trituberculatus</name>
    <name type="common">Swimming crab</name>
    <name type="synonym">Neptunus trituberculatus</name>
    <dbReference type="NCBI Taxonomy" id="210409"/>
    <lineage>
        <taxon>Eukaryota</taxon>
        <taxon>Metazoa</taxon>
        <taxon>Ecdysozoa</taxon>
        <taxon>Arthropoda</taxon>
        <taxon>Crustacea</taxon>
        <taxon>Multicrustacea</taxon>
        <taxon>Malacostraca</taxon>
        <taxon>Eumalacostraca</taxon>
        <taxon>Eucarida</taxon>
        <taxon>Decapoda</taxon>
        <taxon>Pleocyemata</taxon>
        <taxon>Brachyura</taxon>
        <taxon>Eubrachyura</taxon>
        <taxon>Portunoidea</taxon>
        <taxon>Portunidae</taxon>
        <taxon>Portuninae</taxon>
        <taxon>Portunus</taxon>
    </lineage>
</organism>
<name>A0A5B7GDD4_PORTR</name>
<protein>
    <submittedName>
        <fullName evidence="2">Uncharacterized protein</fullName>
    </submittedName>
</protein>
<proteinExistence type="predicted"/>
<evidence type="ECO:0000313" key="3">
    <source>
        <dbReference type="Proteomes" id="UP000324222"/>
    </source>
</evidence>
<accession>A0A5B7GDD4</accession>
<gene>
    <name evidence="2" type="ORF">E2C01_049249</name>
</gene>
<sequence>MHQRLGREANNEGNRRPRPILFILNDKDLRSRILEHSNHLKTAGDHVKTICIKKDVHPGVRKEWQRLRDVEKADKGEAGEHRVRYSPRSKRT</sequence>
<feature type="region of interest" description="Disordered" evidence="1">
    <location>
        <begin position="71"/>
        <end position="92"/>
    </location>
</feature>
<evidence type="ECO:0000256" key="1">
    <source>
        <dbReference type="SAM" id="MobiDB-lite"/>
    </source>
</evidence>
<feature type="compositionally biased region" description="Basic and acidic residues" evidence="1">
    <location>
        <begin position="71"/>
        <end position="83"/>
    </location>
</feature>
<keyword evidence="3" id="KW-1185">Reference proteome</keyword>
<dbReference type="Proteomes" id="UP000324222">
    <property type="component" value="Unassembled WGS sequence"/>
</dbReference>
<reference evidence="2 3" key="1">
    <citation type="submission" date="2019-05" db="EMBL/GenBank/DDBJ databases">
        <title>Another draft genome of Portunus trituberculatus and its Hox gene families provides insights of decapod evolution.</title>
        <authorList>
            <person name="Jeong J.-H."/>
            <person name="Song I."/>
            <person name="Kim S."/>
            <person name="Choi T."/>
            <person name="Kim D."/>
            <person name="Ryu S."/>
            <person name="Kim W."/>
        </authorList>
    </citation>
    <scope>NUCLEOTIDE SEQUENCE [LARGE SCALE GENOMIC DNA]</scope>
    <source>
        <tissue evidence="2">Muscle</tissue>
    </source>
</reference>
<dbReference type="AlphaFoldDB" id="A0A5B7GDD4"/>
<evidence type="ECO:0000313" key="2">
    <source>
        <dbReference type="EMBL" id="MPC55317.1"/>
    </source>
</evidence>